<evidence type="ECO:0000313" key="2">
    <source>
        <dbReference type="EMBL" id="CEM35440.1"/>
    </source>
</evidence>
<dbReference type="InterPro" id="IPR006594">
    <property type="entry name" value="LisH"/>
</dbReference>
<feature type="compositionally biased region" description="Basic and acidic residues" evidence="1">
    <location>
        <begin position="447"/>
        <end position="457"/>
    </location>
</feature>
<feature type="compositionally biased region" description="Low complexity" evidence="1">
    <location>
        <begin position="736"/>
        <end position="745"/>
    </location>
</feature>
<feature type="compositionally biased region" description="Acidic residues" evidence="1">
    <location>
        <begin position="814"/>
        <end position="837"/>
    </location>
</feature>
<feature type="compositionally biased region" description="Basic and acidic residues" evidence="1">
    <location>
        <begin position="26"/>
        <end position="43"/>
    </location>
</feature>
<feature type="compositionally biased region" description="Low complexity" evidence="1">
    <location>
        <begin position="797"/>
        <end position="811"/>
    </location>
</feature>
<feature type="region of interest" description="Disordered" evidence="1">
    <location>
        <begin position="1"/>
        <end position="86"/>
    </location>
</feature>
<organism evidence="2 3">
    <name type="scientific">Vitrella brassicaformis (strain CCMP3155)</name>
    <dbReference type="NCBI Taxonomy" id="1169540"/>
    <lineage>
        <taxon>Eukaryota</taxon>
        <taxon>Sar</taxon>
        <taxon>Alveolata</taxon>
        <taxon>Colpodellida</taxon>
        <taxon>Vitrellaceae</taxon>
        <taxon>Vitrella</taxon>
    </lineage>
</organism>
<feature type="region of interest" description="Disordered" evidence="1">
    <location>
        <begin position="397"/>
        <end position="494"/>
    </location>
</feature>
<dbReference type="Gene3D" id="1.20.960.40">
    <property type="match status" value="1"/>
</dbReference>
<dbReference type="EMBL" id="CDMY01000853">
    <property type="protein sequence ID" value="CEM35440.1"/>
    <property type="molecule type" value="Genomic_DNA"/>
</dbReference>
<dbReference type="InParanoid" id="A0A0G4GWS4"/>
<keyword evidence="3" id="KW-1185">Reference proteome</keyword>
<proteinExistence type="predicted"/>
<feature type="compositionally biased region" description="Basic and acidic residues" evidence="1">
    <location>
        <begin position="1"/>
        <end position="13"/>
    </location>
</feature>
<evidence type="ECO:0000256" key="1">
    <source>
        <dbReference type="SAM" id="MobiDB-lite"/>
    </source>
</evidence>
<gene>
    <name evidence="2" type="ORF">Vbra_23128</name>
</gene>
<feature type="compositionally biased region" description="Low complexity" evidence="1">
    <location>
        <begin position="483"/>
        <end position="492"/>
    </location>
</feature>
<feature type="compositionally biased region" description="Basic and acidic residues" evidence="1">
    <location>
        <begin position="700"/>
        <end position="710"/>
    </location>
</feature>
<dbReference type="AlphaFoldDB" id="A0A0G4GWS4"/>
<feature type="compositionally biased region" description="Basic and acidic residues" evidence="1">
    <location>
        <begin position="397"/>
        <end position="407"/>
    </location>
</feature>
<name>A0A0G4GWS4_VITBC</name>
<dbReference type="VEuPathDB" id="CryptoDB:Vbra_23128"/>
<feature type="compositionally biased region" description="Basic and acidic residues" evidence="1">
    <location>
        <begin position="650"/>
        <end position="660"/>
    </location>
</feature>
<feature type="compositionally biased region" description="Acidic residues" evidence="1">
    <location>
        <begin position="44"/>
        <end position="54"/>
    </location>
</feature>
<accession>A0A0G4GWS4</accession>
<feature type="compositionally biased region" description="Basic and acidic residues" evidence="1">
    <location>
        <begin position="843"/>
        <end position="857"/>
    </location>
</feature>
<dbReference type="Proteomes" id="UP000041254">
    <property type="component" value="Unassembled WGS sequence"/>
</dbReference>
<feature type="region of interest" description="Disordered" evidence="1">
    <location>
        <begin position="650"/>
        <end position="891"/>
    </location>
</feature>
<dbReference type="OrthoDB" id="2160638at2759"/>
<sequence length="891" mass="95889">MNSHDDYDFEHVRQLHPRPPAALMRNRMDDRPPLNGHDGPDACDHDEDPDEEEARIERFLRDEGRDRRPSTIAREHGLQSRVLGDEERHERAQRYYGCPGGREKVALLKEHVVEAMVQQGILPRIKAELRSKVFEMMSCRPPTAKDERSEELVDGIKRLKESPHGLAVCNLVASFLEHYGMKETLNVFKHEAMLYADCPISAQDDGRFPDDIVSRSYIVPSKDQLCESLPLPPSLSRASTDNPLLQDIVNYTLDRRNAVDDGLNELLAGAAGEGARVDMRNGLNHRSEDAGQDSDIHFEVTPPGQTPMTNSQLPSPLQHSYDNRPILSPVPPSKPLPERDIRLSGLAGAYAVGDSLELSASFDDTIAGKMREIARAAAAGGGQGIEESTVVGSMAARDVHDLPDPRHTRLPPLDMKKTQSLTQAEDAAGPSAGLDDEDDETGGQEGGTDHKASHDGDASIGADEMSADGFRASEGLSDTVGSTTTATINTNTREQDATHDIVNYTLDRRNAVDDGLNELLAGAAGEGARVDMRNGLNHRSEDAGQDSDIHFEVTPPGQTPMTNSQLPSPLQHSYDNRPILSPVPPSKPLPERDIRLSGLAGAYAVGDSLELSASFDDTIAGKMREIARAAAAGGGQGIEESTVVGSMAARDVHDLPDPRHTRLPPLDMKKTQSLTQAEDAAGPSAGLDDEDDETGGQEGGTDHKASHDGDASIGADEMSADGFRASEGLSDTVGSTTTATINTNTREQDATHGASKPTSIFGYHRRAWPPSLTTSSHDKKATQDLNLDGPVGGKTAGGPFATVTGAAAARASSLDDEIEEEIEADGEYDDEEFEPSDDGQIITRDDQPTDEGGRQADFDPTAAPPSHDQHTQDNDQPTAAVRKTTTRRTDE</sequence>
<dbReference type="PROSITE" id="PS50896">
    <property type="entry name" value="LISH"/>
    <property type="match status" value="1"/>
</dbReference>
<evidence type="ECO:0000313" key="3">
    <source>
        <dbReference type="Proteomes" id="UP000041254"/>
    </source>
</evidence>
<feature type="compositionally biased region" description="Basic and acidic residues" evidence="1">
    <location>
        <begin position="55"/>
        <end position="86"/>
    </location>
</feature>
<reference evidence="2 3" key="1">
    <citation type="submission" date="2014-11" db="EMBL/GenBank/DDBJ databases">
        <authorList>
            <person name="Zhu J."/>
            <person name="Qi W."/>
            <person name="Song R."/>
        </authorList>
    </citation>
    <scope>NUCLEOTIDE SEQUENCE [LARGE SCALE GENOMIC DNA]</scope>
</reference>
<protein>
    <submittedName>
        <fullName evidence="2">Uncharacterized protein</fullName>
    </submittedName>
</protein>